<reference evidence="2" key="1">
    <citation type="journal article" date="2023" name="PeerJ">
        <title>Selection and evaluation of lactic acid bacteria from chicken feces in Thailand as potential probiotics.</title>
        <authorList>
            <person name="Khurajog B."/>
            <person name="Disastra Y."/>
            <person name="Lawwyne L.D."/>
            <person name="Sirichokchatchawan W."/>
            <person name="Niyomtham W."/>
            <person name="Yindee J."/>
            <person name="Hampson D.J."/>
            <person name="Prapasarakul N."/>
        </authorList>
    </citation>
    <scope>NUCLEOTIDE SEQUENCE</scope>
    <source>
        <strain evidence="2">BF14</strain>
    </source>
</reference>
<name>A0AAW8YPT9_PEDAC</name>
<dbReference type="RefSeq" id="WP_317052371.1">
    <property type="nucleotide sequence ID" value="NZ_CP140878.1"/>
</dbReference>
<organism evidence="2 3">
    <name type="scientific">Pediococcus acidilactici</name>
    <dbReference type="NCBI Taxonomy" id="1254"/>
    <lineage>
        <taxon>Bacteria</taxon>
        <taxon>Bacillati</taxon>
        <taxon>Bacillota</taxon>
        <taxon>Bacilli</taxon>
        <taxon>Lactobacillales</taxon>
        <taxon>Lactobacillaceae</taxon>
        <taxon>Pediococcus</taxon>
        <taxon>Pediococcus acidilactici group</taxon>
    </lineage>
</organism>
<reference evidence="2" key="2">
    <citation type="submission" date="2023-10" db="EMBL/GenBank/DDBJ databases">
        <authorList>
            <person name="Khurajog B."/>
        </authorList>
    </citation>
    <scope>NUCLEOTIDE SEQUENCE</scope>
    <source>
        <strain evidence="2">BF14</strain>
    </source>
</reference>
<dbReference type="EMBL" id="JAWJAX010000009">
    <property type="protein sequence ID" value="MDV2911736.1"/>
    <property type="molecule type" value="Genomic_DNA"/>
</dbReference>
<dbReference type="Pfam" id="PF03358">
    <property type="entry name" value="FMN_red"/>
    <property type="match status" value="1"/>
</dbReference>
<dbReference type="Gene3D" id="3.40.50.360">
    <property type="match status" value="1"/>
</dbReference>
<evidence type="ECO:0000259" key="1">
    <source>
        <dbReference type="Pfam" id="PF03358"/>
    </source>
</evidence>
<evidence type="ECO:0000313" key="2">
    <source>
        <dbReference type="EMBL" id="MDV2911736.1"/>
    </source>
</evidence>
<dbReference type="InterPro" id="IPR029039">
    <property type="entry name" value="Flavoprotein-like_sf"/>
</dbReference>
<dbReference type="GO" id="GO:0016491">
    <property type="term" value="F:oxidoreductase activity"/>
    <property type="evidence" value="ECO:0007669"/>
    <property type="project" value="InterPro"/>
</dbReference>
<accession>A0AAW8YPT9</accession>
<feature type="domain" description="NADPH-dependent FMN reductase-like" evidence="1">
    <location>
        <begin position="2"/>
        <end position="28"/>
    </location>
</feature>
<protein>
    <submittedName>
        <fullName evidence="2">NAD(P)H-dependent oxidoreductase</fullName>
    </submittedName>
</protein>
<dbReference type="Proteomes" id="UP001280415">
    <property type="component" value="Unassembled WGS sequence"/>
</dbReference>
<gene>
    <name evidence="2" type="ORF">R0H03_07660</name>
</gene>
<dbReference type="AlphaFoldDB" id="A0AAW8YPT9"/>
<evidence type="ECO:0000313" key="3">
    <source>
        <dbReference type="Proteomes" id="UP001280415"/>
    </source>
</evidence>
<sequence>MIFATPEHNHAIPAALKKLIKWFSFKLPDGKSIRVTV</sequence>
<dbReference type="SUPFAM" id="SSF52218">
    <property type="entry name" value="Flavoproteins"/>
    <property type="match status" value="1"/>
</dbReference>
<proteinExistence type="predicted"/>
<comment type="caution">
    <text evidence="2">The sequence shown here is derived from an EMBL/GenBank/DDBJ whole genome shotgun (WGS) entry which is preliminary data.</text>
</comment>
<dbReference type="InterPro" id="IPR005025">
    <property type="entry name" value="FMN_Rdtase-like_dom"/>
</dbReference>